<sequence>MQLGTVDRARNMRGEFGVSAMTSLPKTTLSRDTFPGFLSRRSVFGPGPSGGNQRLIVVSNRVSVPRAGASAGGLAVALEAALQSSGGIWFGWSGETRTAIDADSLHTQQVGPVTFATTDLTRRDVEDYYLGYSNRALWPVCHYRLDLSRFNERETQAYFRVNDLFARKLAGLVGPSDLVWVHDYHLIPLGAALRDRGLTNRIGFFLHIPWPPPEVVSALPGYRRLLQGLAAYDVVGFQTERDVEHFVRCLEEEGLGTSEDDGTVVVGDRRIEVASFPIGIDTEGVAEMADKSVGLSSTRRMLASLEGKRLLIGVDRLDYSKGLRERIRSYVAYLAAHPEEKGRVSYLQITPKSRSEVPEYAELEREVATQVGEANGACGDFDWTPIRYLTQNVPHATLMGLYRMADVGLVTPLRDGMNLVAKEFVASQDPQDPGVLILSRYAGAAFELEGGALIVNPYDAVGTAEAIDRALRMSRGERRERWETMMDVLRTHTVNAWWQNFLAALSPAEDERSAPSSSGGAFGATA</sequence>
<comment type="similarity">
    <text evidence="1">Belongs to the glycosyltransferase 20 family.</text>
</comment>
<dbReference type="Pfam" id="PF00982">
    <property type="entry name" value="Glyco_transf_20"/>
    <property type="match status" value="1"/>
</dbReference>
<dbReference type="GO" id="GO:0005992">
    <property type="term" value="P:trehalose biosynthetic process"/>
    <property type="evidence" value="ECO:0007669"/>
    <property type="project" value="InterPro"/>
</dbReference>
<evidence type="ECO:0000313" key="3">
    <source>
        <dbReference type="Proteomes" id="UP000295122"/>
    </source>
</evidence>
<comment type="caution">
    <text evidence="2">The sequence shown here is derived from an EMBL/GenBank/DDBJ whole genome shotgun (WGS) entry which is preliminary data.</text>
</comment>
<dbReference type="SUPFAM" id="SSF53756">
    <property type="entry name" value="UDP-Glycosyltransferase/glycogen phosphorylase"/>
    <property type="match status" value="1"/>
</dbReference>
<organism evidence="2 3">
    <name type="scientific">Enterovirga rhinocerotis</name>
    <dbReference type="NCBI Taxonomy" id="1339210"/>
    <lineage>
        <taxon>Bacteria</taxon>
        <taxon>Pseudomonadati</taxon>
        <taxon>Pseudomonadota</taxon>
        <taxon>Alphaproteobacteria</taxon>
        <taxon>Hyphomicrobiales</taxon>
        <taxon>Methylobacteriaceae</taxon>
        <taxon>Enterovirga</taxon>
    </lineage>
</organism>
<dbReference type="Gene3D" id="3.40.50.2000">
    <property type="entry name" value="Glycogen Phosphorylase B"/>
    <property type="match status" value="2"/>
</dbReference>
<dbReference type="PANTHER" id="PTHR10788">
    <property type="entry name" value="TREHALOSE-6-PHOSPHATE SYNTHASE"/>
    <property type="match status" value="1"/>
</dbReference>
<gene>
    <name evidence="2" type="ORF">EV668_2579</name>
</gene>
<evidence type="ECO:0000256" key="1">
    <source>
        <dbReference type="ARBA" id="ARBA00008799"/>
    </source>
</evidence>
<dbReference type="EMBL" id="SNZR01000013">
    <property type="protein sequence ID" value="TDR89744.1"/>
    <property type="molecule type" value="Genomic_DNA"/>
</dbReference>
<keyword evidence="3" id="KW-1185">Reference proteome</keyword>
<dbReference type="GO" id="GO:0003825">
    <property type="term" value="F:alpha,alpha-trehalose-phosphate synthase (UDP-forming) activity"/>
    <property type="evidence" value="ECO:0007669"/>
    <property type="project" value="TreeGrafter"/>
</dbReference>
<dbReference type="InterPro" id="IPR001830">
    <property type="entry name" value="Glyco_trans_20"/>
</dbReference>
<accession>A0A4R7BV93</accession>
<dbReference type="CDD" id="cd03788">
    <property type="entry name" value="GT20_TPS"/>
    <property type="match status" value="1"/>
</dbReference>
<protein>
    <submittedName>
        <fullName evidence="2">Trehalose 6-phosphate synthase</fullName>
    </submittedName>
</protein>
<dbReference type="AlphaFoldDB" id="A0A4R7BV93"/>
<evidence type="ECO:0000313" key="2">
    <source>
        <dbReference type="EMBL" id="TDR89744.1"/>
    </source>
</evidence>
<dbReference type="PANTHER" id="PTHR10788:SF106">
    <property type="entry name" value="BCDNA.GH08860"/>
    <property type="match status" value="1"/>
</dbReference>
<proteinExistence type="inferred from homology"/>
<reference evidence="2 3" key="1">
    <citation type="submission" date="2019-03" db="EMBL/GenBank/DDBJ databases">
        <title>Genomic Encyclopedia of Type Strains, Phase IV (KMG-IV): sequencing the most valuable type-strain genomes for metagenomic binning, comparative biology and taxonomic classification.</title>
        <authorList>
            <person name="Goeker M."/>
        </authorList>
    </citation>
    <scope>NUCLEOTIDE SEQUENCE [LARGE SCALE GENOMIC DNA]</scope>
    <source>
        <strain evidence="2 3">DSM 25903</strain>
    </source>
</reference>
<name>A0A4R7BV93_9HYPH</name>
<dbReference type="Proteomes" id="UP000295122">
    <property type="component" value="Unassembled WGS sequence"/>
</dbReference>